<evidence type="ECO:0000313" key="2">
    <source>
        <dbReference type="Proteomes" id="UP000228528"/>
    </source>
</evidence>
<evidence type="ECO:0000313" key="1">
    <source>
        <dbReference type="EMBL" id="PIR77342.1"/>
    </source>
</evidence>
<reference evidence="2" key="1">
    <citation type="submission" date="2017-09" db="EMBL/GenBank/DDBJ databases">
        <title>Depth-based differentiation of microbial function through sediment-hosted aquifers and enrichment of novel symbionts in the deep terrestrial subsurface.</title>
        <authorList>
            <person name="Probst A.J."/>
            <person name="Ladd B."/>
            <person name="Jarett J.K."/>
            <person name="Geller-Mcgrath D.E."/>
            <person name="Sieber C.M.K."/>
            <person name="Emerson J.B."/>
            <person name="Anantharaman K."/>
            <person name="Thomas B.C."/>
            <person name="Malmstrom R."/>
            <person name="Stieglmeier M."/>
            <person name="Klingl A."/>
            <person name="Woyke T."/>
            <person name="Ryan C.M."/>
            <person name="Banfield J.F."/>
        </authorList>
    </citation>
    <scope>NUCLEOTIDE SEQUENCE [LARGE SCALE GENOMIC DNA]</scope>
</reference>
<organism evidence="1 2">
    <name type="scientific">Candidatus Magasanikbacteria bacterium CG10_big_fil_rev_8_21_14_0_10_38_6</name>
    <dbReference type="NCBI Taxonomy" id="1974647"/>
    <lineage>
        <taxon>Bacteria</taxon>
        <taxon>Candidatus Magasanikiibacteriota</taxon>
    </lineage>
</organism>
<protein>
    <submittedName>
        <fullName evidence="1">Uncharacterized protein</fullName>
    </submittedName>
</protein>
<gene>
    <name evidence="1" type="ORF">COU30_03040</name>
</gene>
<dbReference type="AlphaFoldDB" id="A0A2M6P0T2"/>
<accession>A0A2M6P0T2</accession>
<dbReference type="EMBL" id="PFBW01000132">
    <property type="protein sequence ID" value="PIR77342.1"/>
    <property type="molecule type" value="Genomic_DNA"/>
</dbReference>
<proteinExistence type="predicted"/>
<comment type="caution">
    <text evidence="1">The sequence shown here is derived from an EMBL/GenBank/DDBJ whole genome shotgun (WGS) entry which is preliminary data.</text>
</comment>
<name>A0A2M6P0T2_9BACT</name>
<dbReference type="Proteomes" id="UP000228528">
    <property type="component" value="Unassembled WGS sequence"/>
</dbReference>
<sequence length="92" mass="10366">MEEKKINLVVTIQTERQKDGSVVFHVHLGVLDGLNEHGELVIKIAKKYHTEPCQNQEEAITAMTWFSSNGFMPEKTAIKFAVEAFPSPAMLH</sequence>